<protein>
    <submittedName>
        <fullName evidence="3">Ldh family oxidoreductase</fullName>
    </submittedName>
</protein>
<evidence type="ECO:0000256" key="1">
    <source>
        <dbReference type="ARBA" id="ARBA00006056"/>
    </source>
</evidence>
<evidence type="ECO:0000313" key="4">
    <source>
        <dbReference type="Proteomes" id="UP000648908"/>
    </source>
</evidence>
<comment type="caution">
    <text evidence="3">The sequence shown here is derived from an EMBL/GenBank/DDBJ whole genome shotgun (WGS) entry which is preliminary data.</text>
</comment>
<dbReference type="SUPFAM" id="SSF89733">
    <property type="entry name" value="L-sulfolactate dehydrogenase-like"/>
    <property type="match status" value="1"/>
</dbReference>
<evidence type="ECO:0000313" key="3">
    <source>
        <dbReference type="EMBL" id="MBL4916552.1"/>
    </source>
</evidence>
<gene>
    <name evidence="3" type="ORF">JL811_04900</name>
</gene>
<dbReference type="GO" id="GO:0016491">
    <property type="term" value="F:oxidoreductase activity"/>
    <property type="evidence" value="ECO:0007669"/>
    <property type="project" value="UniProtKB-KW"/>
</dbReference>
<dbReference type="InterPro" id="IPR043144">
    <property type="entry name" value="Mal/L-sulf/L-lact_DH-like_ah"/>
</dbReference>
<reference evidence="3" key="1">
    <citation type="submission" date="2021-01" db="EMBL/GenBank/DDBJ databases">
        <title>Tabrizicola alba sp. nov. a motile alkaliphilic bacterium isolated from a soda lake.</title>
        <authorList>
            <person name="Szuroczki S."/>
            <person name="Abbaszade G."/>
            <person name="Schumann P."/>
            <person name="Toth E."/>
        </authorList>
    </citation>
    <scope>NUCLEOTIDE SEQUENCE</scope>
    <source>
        <strain evidence="3">DMG-N-6</strain>
    </source>
</reference>
<sequence length="331" mass="34095">MRWTLDEVEARALAVLRAAGASAAQAGPVARSIRAAERDGMRSHGLLYLPIYVEHLTCGKVDGQAEPRLTQPRAGAIAVDAAHGFAHPAIDLGLPRLIEAARQVGIAALTLRRSYNCGLLGHHAEQIAGAGLIGLCFTHAPASISPVGGKVPVIGTNPFALAVPDGQGGARFVIDQSASVVAKSEVLLRARQGKPIPEGWALDAEGQPTTDAEAGLKGSMLPAGGVKGFGIGLMVEVLASALAGAEPSRTASPFSGPVGGPPATGQCFIAIDPAAHADGFTDRIAALAEAITVQQDARLPGARRRAARIRTEAEGVELDEALMARLRLQKN</sequence>
<dbReference type="PANTHER" id="PTHR11091:SF0">
    <property type="entry name" value="MALATE DEHYDROGENASE"/>
    <property type="match status" value="1"/>
</dbReference>
<dbReference type="Gene3D" id="3.30.1370.60">
    <property type="entry name" value="Hypothetical oxidoreductase yiak, domain 2"/>
    <property type="match status" value="1"/>
</dbReference>
<organism evidence="3 4">
    <name type="scientific">Szabonella alba</name>
    <dbReference type="NCBI Taxonomy" id="2804194"/>
    <lineage>
        <taxon>Bacteria</taxon>
        <taxon>Pseudomonadati</taxon>
        <taxon>Pseudomonadota</taxon>
        <taxon>Alphaproteobacteria</taxon>
        <taxon>Rhodobacterales</taxon>
        <taxon>Paracoccaceae</taxon>
        <taxon>Szabonella</taxon>
    </lineage>
</organism>
<dbReference type="InterPro" id="IPR036111">
    <property type="entry name" value="Mal/L-sulfo/L-lacto_DH-like_sf"/>
</dbReference>
<name>A0A8K0V6W9_9RHOB</name>
<keyword evidence="2" id="KW-0560">Oxidoreductase</keyword>
<dbReference type="PANTHER" id="PTHR11091">
    <property type="entry name" value="OXIDOREDUCTASE-RELATED"/>
    <property type="match status" value="1"/>
</dbReference>
<comment type="similarity">
    <text evidence="1">Belongs to the LDH2/MDH2 oxidoreductase family.</text>
</comment>
<dbReference type="Pfam" id="PF02615">
    <property type="entry name" value="Ldh_2"/>
    <property type="match status" value="1"/>
</dbReference>
<proteinExistence type="inferred from homology"/>
<evidence type="ECO:0000256" key="2">
    <source>
        <dbReference type="ARBA" id="ARBA00023002"/>
    </source>
</evidence>
<dbReference type="InterPro" id="IPR043143">
    <property type="entry name" value="Mal/L-sulf/L-lact_DH-like_NADP"/>
</dbReference>
<dbReference type="Gene3D" id="1.10.1530.10">
    <property type="match status" value="1"/>
</dbReference>
<dbReference type="AlphaFoldDB" id="A0A8K0V6W9"/>
<dbReference type="RefSeq" id="WP_202687361.1">
    <property type="nucleotide sequence ID" value="NZ_JAESVN010000002.1"/>
</dbReference>
<dbReference type="EMBL" id="JAESVN010000002">
    <property type="protein sequence ID" value="MBL4916552.1"/>
    <property type="molecule type" value="Genomic_DNA"/>
</dbReference>
<dbReference type="Proteomes" id="UP000648908">
    <property type="component" value="Unassembled WGS sequence"/>
</dbReference>
<accession>A0A8K0V6W9</accession>
<dbReference type="InterPro" id="IPR003767">
    <property type="entry name" value="Malate/L-lactate_DH-like"/>
</dbReference>
<keyword evidence="4" id="KW-1185">Reference proteome</keyword>